<gene>
    <name evidence="3" type="ORF">IAD26_04495</name>
</gene>
<evidence type="ECO:0000313" key="4">
    <source>
        <dbReference type="Proteomes" id="UP000886748"/>
    </source>
</evidence>
<dbReference type="Pfam" id="PF02321">
    <property type="entry name" value="OEP"/>
    <property type="match status" value="2"/>
</dbReference>
<dbReference type="InterPro" id="IPR010131">
    <property type="entry name" value="MdtP/NodT-like"/>
</dbReference>
<accession>A0A9D1MZX8</accession>
<comment type="caution">
    <text evidence="3">The sequence shown here is derived from an EMBL/GenBank/DDBJ whole genome shotgun (WGS) entry which is preliminary data.</text>
</comment>
<dbReference type="GO" id="GO:0015562">
    <property type="term" value="F:efflux transmembrane transporter activity"/>
    <property type="evidence" value="ECO:0007669"/>
    <property type="project" value="InterPro"/>
</dbReference>
<dbReference type="SUPFAM" id="SSF56954">
    <property type="entry name" value="Outer membrane efflux proteins (OEP)"/>
    <property type="match status" value="1"/>
</dbReference>
<evidence type="ECO:0000256" key="1">
    <source>
        <dbReference type="ARBA" id="ARBA00007613"/>
    </source>
</evidence>
<name>A0A9D1MZX8_9CLOT</name>
<feature type="signal peptide" evidence="2">
    <location>
        <begin position="1"/>
        <end position="25"/>
    </location>
</feature>
<dbReference type="Proteomes" id="UP000886748">
    <property type="component" value="Unassembled WGS sequence"/>
</dbReference>
<dbReference type="PANTHER" id="PTHR30203:SF30">
    <property type="entry name" value="OUTER MEMBRANE PROTEIN-RELATED"/>
    <property type="match status" value="1"/>
</dbReference>
<organism evidence="3 4">
    <name type="scientific">Candidatus Limenecus avicola</name>
    <dbReference type="NCBI Taxonomy" id="2840847"/>
    <lineage>
        <taxon>Bacteria</taxon>
        <taxon>Bacillati</taxon>
        <taxon>Bacillota</taxon>
        <taxon>Clostridia</taxon>
        <taxon>Eubacteriales</taxon>
        <taxon>Clostridiaceae</taxon>
        <taxon>Clostridiaceae incertae sedis</taxon>
        <taxon>Candidatus Limenecus</taxon>
    </lineage>
</organism>
<proteinExistence type="inferred from homology"/>
<dbReference type="Gene3D" id="2.20.200.10">
    <property type="entry name" value="Outer membrane efflux proteins (OEP)"/>
    <property type="match status" value="1"/>
</dbReference>
<dbReference type="InterPro" id="IPR003423">
    <property type="entry name" value="OMP_efflux"/>
</dbReference>
<dbReference type="EMBL" id="DVOD01000032">
    <property type="protein sequence ID" value="HIU92376.1"/>
    <property type="molecule type" value="Genomic_DNA"/>
</dbReference>
<reference evidence="3" key="2">
    <citation type="journal article" date="2021" name="PeerJ">
        <title>Extensive microbial diversity within the chicken gut microbiome revealed by metagenomics and culture.</title>
        <authorList>
            <person name="Gilroy R."/>
            <person name="Ravi A."/>
            <person name="Getino M."/>
            <person name="Pursley I."/>
            <person name="Horton D.L."/>
            <person name="Alikhan N.F."/>
            <person name="Baker D."/>
            <person name="Gharbi K."/>
            <person name="Hall N."/>
            <person name="Watson M."/>
            <person name="Adriaenssens E.M."/>
            <person name="Foster-Nyarko E."/>
            <person name="Jarju S."/>
            <person name="Secka A."/>
            <person name="Antonio M."/>
            <person name="Oren A."/>
            <person name="Chaudhuri R.R."/>
            <person name="La Ragione R."/>
            <person name="Hildebrand F."/>
            <person name="Pallen M.J."/>
        </authorList>
    </citation>
    <scope>NUCLEOTIDE SEQUENCE</scope>
    <source>
        <strain evidence="3">CHK154-7741</strain>
    </source>
</reference>
<reference evidence="3" key="1">
    <citation type="submission" date="2020-10" db="EMBL/GenBank/DDBJ databases">
        <authorList>
            <person name="Gilroy R."/>
        </authorList>
    </citation>
    <scope>NUCLEOTIDE SEQUENCE</scope>
    <source>
        <strain evidence="3">CHK154-7741</strain>
    </source>
</reference>
<feature type="chain" id="PRO_5039051370" evidence="2">
    <location>
        <begin position="26"/>
        <end position="472"/>
    </location>
</feature>
<keyword evidence="2" id="KW-0732">Signal</keyword>
<evidence type="ECO:0000256" key="2">
    <source>
        <dbReference type="SAM" id="SignalP"/>
    </source>
</evidence>
<evidence type="ECO:0000313" key="3">
    <source>
        <dbReference type="EMBL" id="HIU92376.1"/>
    </source>
</evidence>
<protein>
    <submittedName>
        <fullName evidence="3">TolC family protein</fullName>
    </submittedName>
</protein>
<dbReference type="AlphaFoldDB" id="A0A9D1MZX8"/>
<sequence>MKKILATLITLLFVLPVFCSTCVFAASKKEKKNDDNYKIQYLNISWWEKYNDPVLTAYIQELYDKNHDLKIAALKVKEGENIVKISFANELPQLSFDGNLGRTMKSSDQHFGSMMIPDYAQWGYQLPLTATYEIDIWGQNRLKTKSIEKQLQIVRQQERASYIALTSAFASTYFNLIKTDKLIEIQKDIVKIQEEIAQKTQKKYDNGLCTVNNVINEQKFLTSQKEMLNNLVHTKEVLTNQLRVYLSDSNKTIERTDCDALTVPEAIPDKFDSSIVEKRPDYIQAEDNIKRIGYDVKVAKKDFLPKFLIYGQLGFNAYHWNSIFNRPAQLANAGIMPSFDFFTGGRKKAVLRLRKNQYEEAMHDYQKTILTGIQEVNDSCALVKTNLKNYRQSSERYRLENKKYILMTHKNTIGAASNLEVLYNKEQELMAKSEEVANKINCLISTIGLYKASGGQDLFLLNTEANQEKEAI</sequence>
<comment type="similarity">
    <text evidence="1">Belongs to the outer membrane factor (OMF) (TC 1.B.17) family.</text>
</comment>
<dbReference type="Gene3D" id="1.20.1600.10">
    <property type="entry name" value="Outer membrane efflux proteins (OEP)"/>
    <property type="match status" value="1"/>
</dbReference>
<dbReference type="PANTHER" id="PTHR30203">
    <property type="entry name" value="OUTER MEMBRANE CATION EFFLUX PROTEIN"/>
    <property type="match status" value="1"/>
</dbReference>